<dbReference type="InterPro" id="IPR023513">
    <property type="entry name" value="Quinolinate_synth_A_type1"/>
</dbReference>
<dbReference type="NCBIfam" id="TIGR00550">
    <property type="entry name" value="nadA"/>
    <property type="match status" value="1"/>
</dbReference>
<comment type="subcellular location">
    <subcellularLocation>
        <location evidence="2 14">Cytoplasm</location>
    </subcellularLocation>
</comment>
<feature type="binding site" evidence="14">
    <location>
        <position position="261"/>
    </location>
    <ligand>
        <name>iminosuccinate</name>
        <dbReference type="ChEBI" id="CHEBI:77875"/>
    </ligand>
</feature>
<protein>
    <recommendedName>
        <fullName evidence="13 14">Quinolinate synthase</fullName>
        <ecNumber evidence="4 14">2.5.1.72</ecNumber>
    </recommendedName>
</protein>
<feature type="binding site" evidence="14">
    <location>
        <position position="86"/>
    </location>
    <ligand>
        <name>iminosuccinate</name>
        <dbReference type="ChEBI" id="CHEBI:77875"/>
    </ligand>
</feature>
<dbReference type="NCBIfam" id="NF006878">
    <property type="entry name" value="PRK09375.1-2"/>
    <property type="match status" value="1"/>
</dbReference>
<dbReference type="Pfam" id="PF02445">
    <property type="entry name" value="NadA"/>
    <property type="match status" value="1"/>
</dbReference>
<gene>
    <name evidence="14 15" type="primary">nadA</name>
    <name evidence="15" type="ORF">CBM2587_A210009</name>
</gene>
<dbReference type="AlphaFoldDB" id="A0A975X0B9"/>
<comment type="function">
    <text evidence="1 14">Catalyzes the condensation of iminoaspartate with dihydroxyacetone phosphate to form quinolinate.</text>
</comment>
<dbReference type="FunFam" id="3.40.50.10800:FF:000003">
    <property type="entry name" value="Quinolinate synthase A"/>
    <property type="match status" value="1"/>
</dbReference>
<evidence type="ECO:0000313" key="15">
    <source>
        <dbReference type="EMBL" id="SOY50967.1"/>
    </source>
</evidence>
<keyword evidence="11 14" id="KW-0411">Iron-sulfur</keyword>
<organism evidence="15 16">
    <name type="scientific">Cupriavidus taiwanensis</name>
    <dbReference type="NCBI Taxonomy" id="164546"/>
    <lineage>
        <taxon>Bacteria</taxon>
        <taxon>Pseudomonadati</taxon>
        <taxon>Pseudomonadota</taxon>
        <taxon>Betaproteobacteria</taxon>
        <taxon>Burkholderiales</taxon>
        <taxon>Burkholderiaceae</taxon>
        <taxon>Cupriavidus</taxon>
    </lineage>
</organism>
<keyword evidence="7 14" id="KW-0662">Pyridine nucleotide biosynthesis</keyword>
<dbReference type="InterPro" id="IPR003473">
    <property type="entry name" value="NadA"/>
</dbReference>
<evidence type="ECO:0000256" key="9">
    <source>
        <dbReference type="ARBA" id="ARBA00022723"/>
    </source>
</evidence>
<dbReference type="Gene3D" id="3.40.50.10800">
    <property type="entry name" value="NadA-like"/>
    <property type="match status" value="3"/>
</dbReference>
<evidence type="ECO:0000256" key="4">
    <source>
        <dbReference type="ARBA" id="ARBA00012669"/>
    </source>
</evidence>
<feature type="binding site" evidence="14">
    <location>
        <position position="218"/>
    </location>
    <ligand>
        <name>[4Fe-4S] cluster</name>
        <dbReference type="ChEBI" id="CHEBI:49883"/>
    </ligand>
</feature>
<sequence length="384" mass="41673">MTPQSIKTVEFEKPNLAGAENAAGASCVAHAWAKVPPVLSPDERQSLKARIRRLLKERNAVLVAHYYVDADLQDLAEETGGCVSDSLEMARFGRDHEARTLVVAGVRFMGETAKILSPEKTVLMPDLDATCSLDLGCPADEFAAFCDAHPDRTVVVYANTSAAVKARADWMVTSSIGLKIVEHLHAQGKKILWAPDKHLGSYIQKQTGADMLLWQGSCLVHDEFKGIELDLLRREFPNAKILVHPESPENVVAQADVVGSTSQLIEAAQKLDATEFIVATDNGILHKMRMAAPGKRFIEAPTAGNSATCKSCAHCPWMAMNALTNLAEVLETGRNEIQVDPVIGRQAVTCIDRMLDFAAAQKRNVRPSADLAQEQALFQGIGPA</sequence>
<dbReference type="OrthoDB" id="9801204at2"/>
<feature type="binding site" evidence="14">
    <location>
        <position position="174"/>
    </location>
    <ligand>
        <name>iminosuccinate</name>
        <dbReference type="ChEBI" id="CHEBI:77875"/>
    </ligand>
</feature>
<evidence type="ECO:0000256" key="3">
    <source>
        <dbReference type="ARBA" id="ARBA00005065"/>
    </source>
</evidence>
<evidence type="ECO:0000256" key="6">
    <source>
        <dbReference type="ARBA" id="ARBA00022490"/>
    </source>
</evidence>
<accession>A0A975X0B9</accession>
<comment type="catalytic activity">
    <reaction evidence="12">
        <text>iminosuccinate + dihydroxyacetone phosphate = quinolinate + phosphate + 2 H2O + H(+)</text>
        <dbReference type="Rhea" id="RHEA:25888"/>
        <dbReference type="ChEBI" id="CHEBI:15377"/>
        <dbReference type="ChEBI" id="CHEBI:15378"/>
        <dbReference type="ChEBI" id="CHEBI:29959"/>
        <dbReference type="ChEBI" id="CHEBI:43474"/>
        <dbReference type="ChEBI" id="CHEBI:57642"/>
        <dbReference type="ChEBI" id="CHEBI:77875"/>
        <dbReference type="EC" id="2.5.1.72"/>
    </reaction>
    <physiologicalReaction direction="left-to-right" evidence="12">
        <dbReference type="Rhea" id="RHEA:25889"/>
    </physiologicalReaction>
</comment>
<keyword evidence="10 14" id="KW-0408">Iron</keyword>
<dbReference type="NCBIfam" id="NF006877">
    <property type="entry name" value="PRK09375.1-1"/>
    <property type="match status" value="1"/>
</dbReference>
<feature type="binding site" evidence="14">
    <location>
        <position position="65"/>
    </location>
    <ligand>
        <name>iminosuccinate</name>
        <dbReference type="ChEBI" id="CHEBI:77875"/>
    </ligand>
</feature>
<dbReference type="Proteomes" id="UP000256780">
    <property type="component" value="Chromosome CBM2587_a"/>
</dbReference>
<dbReference type="GO" id="GO:0008987">
    <property type="term" value="F:quinolinate synthetase A activity"/>
    <property type="evidence" value="ECO:0007669"/>
    <property type="project" value="UniProtKB-UniRule"/>
</dbReference>
<evidence type="ECO:0000313" key="16">
    <source>
        <dbReference type="Proteomes" id="UP000256780"/>
    </source>
</evidence>
<keyword evidence="6 14" id="KW-0963">Cytoplasm</keyword>
<dbReference type="HAMAP" id="MF_00567">
    <property type="entry name" value="NadA_type1"/>
    <property type="match status" value="1"/>
</dbReference>
<dbReference type="GO" id="GO:0046872">
    <property type="term" value="F:metal ion binding"/>
    <property type="evidence" value="ECO:0007669"/>
    <property type="project" value="UniProtKB-KW"/>
</dbReference>
<comment type="caution">
    <text evidence="15">The sequence shown here is derived from an EMBL/GenBank/DDBJ whole genome shotgun (WGS) entry which is preliminary data.</text>
</comment>
<feature type="binding site" evidence="14">
    <location>
        <begin position="244"/>
        <end position="246"/>
    </location>
    <ligand>
        <name>iminosuccinate</name>
        <dbReference type="ChEBI" id="CHEBI:77875"/>
    </ligand>
</feature>
<evidence type="ECO:0000256" key="2">
    <source>
        <dbReference type="ARBA" id="ARBA00004496"/>
    </source>
</evidence>
<dbReference type="SUPFAM" id="SSF142754">
    <property type="entry name" value="NadA-like"/>
    <property type="match status" value="1"/>
</dbReference>
<evidence type="ECO:0000256" key="5">
    <source>
        <dbReference type="ARBA" id="ARBA00022485"/>
    </source>
</evidence>
<proteinExistence type="inferred from homology"/>
<comment type="similarity">
    <text evidence="14">Belongs to the quinolinate synthase family. Type 1 subfamily.</text>
</comment>
<dbReference type="FunFam" id="3.40.50.10800:FF:000001">
    <property type="entry name" value="Quinolinate synthase A"/>
    <property type="match status" value="1"/>
</dbReference>
<keyword evidence="9 14" id="KW-0479">Metal-binding</keyword>
<feature type="binding site" evidence="14">
    <location>
        <begin position="157"/>
        <end position="159"/>
    </location>
    <ligand>
        <name>iminosuccinate</name>
        <dbReference type="ChEBI" id="CHEBI:77875"/>
    </ligand>
</feature>
<dbReference type="GO" id="GO:0005829">
    <property type="term" value="C:cytosol"/>
    <property type="evidence" value="ECO:0007669"/>
    <property type="project" value="TreeGrafter"/>
</dbReference>
<evidence type="ECO:0000256" key="13">
    <source>
        <dbReference type="ARBA" id="ARBA00073059"/>
    </source>
</evidence>
<evidence type="ECO:0000256" key="12">
    <source>
        <dbReference type="ARBA" id="ARBA00050125"/>
    </source>
</evidence>
<evidence type="ECO:0000256" key="8">
    <source>
        <dbReference type="ARBA" id="ARBA00022679"/>
    </source>
</evidence>
<feature type="binding site" evidence="14">
    <location>
        <position position="131"/>
    </location>
    <ligand>
        <name>[4Fe-4S] cluster</name>
        <dbReference type="ChEBI" id="CHEBI:49883"/>
    </ligand>
</feature>
<evidence type="ECO:0000256" key="1">
    <source>
        <dbReference type="ARBA" id="ARBA00003791"/>
    </source>
</evidence>
<dbReference type="PANTHER" id="PTHR30573">
    <property type="entry name" value="QUINOLINATE SYNTHETASE A"/>
    <property type="match status" value="1"/>
</dbReference>
<comment type="pathway">
    <text evidence="3 14">Cofactor biosynthesis; NAD(+) biosynthesis; quinolinate from iminoaspartate: step 1/1.</text>
</comment>
<dbReference type="RefSeq" id="WP_116357282.1">
    <property type="nucleotide sequence ID" value="NZ_JABTYD010000001.1"/>
</dbReference>
<keyword evidence="8 14" id="KW-0808">Transferase</keyword>
<dbReference type="EC" id="2.5.1.72" evidence="4 14"/>
<evidence type="ECO:0000256" key="14">
    <source>
        <dbReference type="HAMAP-Rule" id="MF_00567"/>
    </source>
</evidence>
<dbReference type="GO" id="GO:0034628">
    <property type="term" value="P:'de novo' NAD+ biosynthetic process from L-aspartate"/>
    <property type="evidence" value="ECO:0007669"/>
    <property type="project" value="TreeGrafter"/>
</dbReference>
<name>A0A975X0B9_9BURK</name>
<dbReference type="PANTHER" id="PTHR30573:SF0">
    <property type="entry name" value="QUINOLINATE SYNTHASE, CHLOROPLASTIC"/>
    <property type="match status" value="1"/>
</dbReference>
<feature type="binding site" evidence="14">
    <location>
        <position position="315"/>
    </location>
    <ligand>
        <name>[4Fe-4S] cluster</name>
        <dbReference type="ChEBI" id="CHEBI:49883"/>
    </ligand>
</feature>
<comment type="cofactor">
    <cofactor evidence="14">
        <name>[4Fe-4S] cluster</name>
        <dbReference type="ChEBI" id="CHEBI:49883"/>
    </cofactor>
    <text evidence="14">Binds 1 [4Fe-4S] cluster per subunit.</text>
</comment>
<reference evidence="15 16" key="1">
    <citation type="submission" date="2018-01" db="EMBL/GenBank/DDBJ databases">
        <authorList>
            <person name="Clerissi C."/>
        </authorList>
    </citation>
    <scope>NUCLEOTIDE SEQUENCE [LARGE SCALE GENOMIC DNA]</scope>
    <source>
        <strain evidence="15">Cupriavidus sp. LMG 19464</strain>
    </source>
</reference>
<evidence type="ECO:0000256" key="10">
    <source>
        <dbReference type="ARBA" id="ARBA00023004"/>
    </source>
</evidence>
<dbReference type="EMBL" id="OFSQ01000014">
    <property type="protein sequence ID" value="SOY50967.1"/>
    <property type="molecule type" value="Genomic_DNA"/>
</dbReference>
<dbReference type="InterPro" id="IPR036094">
    <property type="entry name" value="NadA_sf"/>
</dbReference>
<evidence type="ECO:0000256" key="7">
    <source>
        <dbReference type="ARBA" id="ARBA00022642"/>
    </source>
</evidence>
<keyword evidence="5 14" id="KW-0004">4Fe-4S</keyword>
<dbReference type="GO" id="GO:0051539">
    <property type="term" value="F:4 iron, 4 sulfur cluster binding"/>
    <property type="evidence" value="ECO:0007669"/>
    <property type="project" value="UniProtKB-KW"/>
</dbReference>
<evidence type="ECO:0000256" key="11">
    <source>
        <dbReference type="ARBA" id="ARBA00023014"/>
    </source>
</evidence>